<dbReference type="InterPro" id="IPR012854">
    <property type="entry name" value="Cu_amine_oxidase-like_N"/>
</dbReference>
<proteinExistence type="predicted"/>
<sequence length="349" mass="37159">MKKKPTWIAMMCMLVSFIIGVVPASAASASTPIVKVQSIPAKLSFDNKTYVLPKGQYVFMYQNRTYVPLRFISYTLKKNVKWDSVKKTVTVSDPTEQELLLLQTALNSLSSTGLSTAAIAWLKASSIQASFVFNGTVKQLPKDQIPFIYNNSIYVPVRFMSESVGAAILWDSKTYTLTVKPSSGTSEPPAPGGNSGQGSEPGNAGGSTGSTGTATQGSGQTGSGSQNGSGSNGGGGNPGGGGGGAPVKPSYESITGEAEDKLYALRNSCQEGLYSLAGQYLSEKDENKRKQLIASGQQALDNCKAQFEQIVTEASQKLSANGYSTDIINRYRDRFNSELNQGMELLKKM</sequence>
<dbReference type="HOGENOM" id="CLU_813397_0_0_9"/>
<evidence type="ECO:0000313" key="5">
    <source>
        <dbReference type="Proteomes" id="UP000032633"/>
    </source>
</evidence>
<gene>
    <name evidence="4" type="ORF">VN24_04240</name>
</gene>
<evidence type="ECO:0000256" key="1">
    <source>
        <dbReference type="SAM" id="MobiDB-lite"/>
    </source>
</evidence>
<evidence type="ECO:0000256" key="2">
    <source>
        <dbReference type="SAM" id="SignalP"/>
    </source>
</evidence>
<feature type="compositionally biased region" description="Gly residues" evidence="1">
    <location>
        <begin position="219"/>
        <end position="245"/>
    </location>
</feature>
<dbReference type="InterPro" id="IPR036582">
    <property type="entry name" value="Mao_N_sf"/>
</dbReference>
<keyword evidence="5" id="KW-1185">Reference proteome</keyword>
<accession>A0A0D5NG63</accession>
<dbReference type="AlphaFoldDB" id="A0A0D5NG63"/>
<evidence type="ECO:0000259" key="3">
    <source>
        <dbReference type="Pfam" id="PF07833"/>
    </source>
</evidence>
<keyword evidence="2" id="KW-0732">Signal</keyword>
<dbReference type="SUPFAM" id="SSF55383">
    <property type="entry name" value="Copper amine oxidase, domain N"/>
    <property type="match status" value="1"/>
</dbReference>
<organism evidence="4 5">
    <name type="scientific">Paenibacillus beijingensis</name>
    <dbReference type="NCBI Taxonomy" id="1126833"/>
    <lineage>
        <taxon>Bacteria</taxon>
        <taxon>Bacillati</taxon>
        <taxon>Bacillota</taxon>
        <taxon>Bacilli</taxon>
        <taxon>Bacillales</taxon>
        <taxon>Paenibacillaceae</taxon>
        <taxon>Paenibacillus</taxon>
    </lineage>
</organism>
<name>A0A0D5NG63_9BACL</name>
<dbReference type="Pfam" id="PF07833">
    <property type="entry name" value="Cu_amine_oxidN1"/>
    <property type="match status" value="2"/>
</dbReference>
<feature type="domain" description="Copper amine oxidase-like N-terminal" evidence="3">
    <location>
        <begin position="59"/>
        <end position="93"/>
    </location>
</feature>
<feature type="domain" description="Copper amine oxidase-like N-terminal" evidence="3">
    <location>
        <begin position="137"/>
        <end position="180"/>
    </location>
</feature>
<dbReference type="STRING" id="1126833.VN24_04240"/>
<feature type="chain" id="PRO_5002296433" description="Copper amine oxidase-like N-terminal domain-containing protein" evidence="2">
    <location>
        <begin position="27"/>
        <end position="349"/>
    </location>
</feature>
<reference evidence="5" key="2">
    <citation type="submission" date="2015-03" db="EMBL/GenBank/DDBJ databases">
        <title>Genome sequence of Paenibacillus beijingensis strain DSM 24997T.</title>
        <authorList>
            <person name="Kwak Y."/>
            <person name="Shin J.-H."/>
        </authorList>
    </citation>
    <scope>NUCLEOTIDE SEQUENCE [LARGE SCALE GENOMIC DNA]</scope>
    <source>
        <strain evidence="5">DSM 24997</strain>
    </source>
</reference>
<feature type="region of interest" description="Disordered" evidence="1">
    <location>
        <begin position="179"/>
        <end position="251"/>
    </location>
</feature>
<evidence type="ECO:0000313" key="4">
    <source>
        <dbReference type="EMBL" id="AJY73967.1"/>
    </source>
</evidence>
<feature type="signal peptide" evidence="2">
    <location>
        <begin position="1"/>
        <end position="26"/>
    </location>
</feature>
<dbReference type="KEGG" id="pbj:VN24_04240"/>
<dbReference type="Gene3D" id="3.30.457.10">
    <property type="entry name" value="Copper amine oxidase-like, N-terminal domain"/>
    <property type="match status" value="1"/>
</dbReference>
<dbReference type="PATRIC" id="fig|1126833.4.peg.929"/>
<dbReference type="OrthoDB" id="574706at2"/>
<dbReference type="RefSeq" id="WP_045669403.1">
    <property type="nucleotide sequence ID" value="NZ_CP011058.1"/>
</dbReference>
<protein>
    <recommendedName>
        <fullName evidence="3">Copper amine oxidase-like N-terminal domain-containing protein</fullName>
    </recommendedName>
</protein>
<dbReference type="Proteomes" id="UP000032633">
    <property type="component" value="Chromosome"/>
</dbReference>
<reference evidence="4 5" key="1">
    <citation type="journal article" date="2015" name="J. Biotechnol.">
        <title>Complete genome sequence of Paenibacillus beijingensis 7188(T) (=DSM 24997(T)), a novel rhizobacterium from jujube garden soil.</title>
        <authorList>
            <person name="Kwak Y."/>
            <person name="Shin J.H."/>
        </authorList>
    </citation>
    <scope>NUCLEOTIDE SEQUENCE [LARGE SCALE GENOMIC DNA]</scope>
    <source>
        <strain evidence="4 5">DSM 24997</strain>
    </source>
</reference>
<dbReference type="EMBL" id="CP011058">
    <property type="protein sequence ID" value="AJY73967.1"/>
    <property type="molecule type" value="Genomic_DNA"/>
</dbReference>